<feature type="transmembrane region" description="Helical" evidence="1">
    <location>
        <begin position="201"/>
        <end position="223"/>
    </location>
</feature>
<keyword evidence="3" id="KW-1185">Reference proteome</keyword>
<reference evidence="2" key="1">
    <citation type="submission" date="2022-06" db="EMBL/GenBank/DDBJ databases">
        <title>Amycolatopsis iheyaensis sp. nov., a new species of the genus Amycolatopsis isolated from soil in Iheya island, Japan.</title>
        <authorList>
            <person name="Ngamcharungchit C."/>
            <person name="Kanto H."/>
            <person name="Take A."/>
            <person name="Intra B."/>
            <person name="Matsumoto A."/>
            <person name="Panbangred W."/>
            <person name="Inahashi Y."/>
        </authorList>
    </citation>
    <scope>NUCLEOTIDE SEQUENCE</scope>
    <source>
        <strain evidence="2">OK19-0408</strain>
    </source>
</reference>
<dbReference type="AlphaFoldDB" id="A0A9X2SJA6"/>
<sequence>MKVFIVGSPRGAGAEGEAFREFCRELGQVLVQKGHQVILCSTSETTADRYVFEGVDRAAVNGKVVHFRLDQTQGDPGRRLKAESFLHALRSVDVDLRYVEGGQRVVHLRAIREADLIVSVGGSSGTAAAVYSAAVLEKPVMVVPSFGGASKDAWSDFRGFYNTDEKNLLQKSPQLSSNWTQEFIELAARFVRRNPMVEVRAAEVVASVATSVVLVGGWIAAFVRVNLGFLPPVAWTYVLIMIATYLGVLLRHSFSSAKYSWRHRVNDLFQALIIAFAVLIFAEGVNALVAGSGLLLAKGSDVQLLGWRLSIVGFSSGFLLDEYYKVIQAKARKFVT</sequence>
<comment type="caution">
    <text evidence="2">The sequence shown here is derived from an EMBL/GenBank/DDBJ whole genome shotgun (WGS) entry which is preliminary data.</text>
</comment>
<proteinExistence type="predicted"/>
<dbReference type="EMBL" id="JAMXQV010000002">
    <property type="protein sequence ID" value="MCR6482065.1"/>
    <property type="molecule type" value="Genomic_DNA"/>
</dbReference>
<evidence type="ECO:0000313" key="2">
    <source>
        <dbReference type="EMBL" id="MCR6482065.1"/>
    </source>
</evidence>
<gene>
    <name evidence="2" type="ORF">M8542_04510</name>
</gene>
<feature type="transmembrane region" description="Helical" evidence="1">
    <location>
        <begin position="229"/>
        <end position="250"/>
    </location>
</feature>
<organism evidence="2 3">
    <name type="scientific">Amycolatopsis iheyensis</name>
    <dbReference type="NCBI Taxonomy" id="2945988"/>
    <lineage>
        <taxon>Bacteria</taxon>
        <taxon>Bacillati</taxon>
        <taxon>Actinomycetota</taxon>
        <taxon>Actinomycetes</taxon>
        <taxon>Pseudonocardiales</taxon>
        <taxon>Pseudonocardiaceae</taxon>
        <taxon>Amycolatopsis</taxon>
    </lineage>
</organism>
<dbReference type="Proteomes" id="UP001144096">
    <property type="component" value="Unassembled WGS sequence"/>
</dbReference>
<evidence type="ECO:0000256" key="1">
    <source>
        <dbReference type="SAM" id="Phobius"/>
    </source>
</evidence>
<protein>
    <submittedName>
        <fullName evidence="2">Uncharacterized protein</fullName>
    </submittedName>
</protein>
<keyword evidence="1" id="KW-0472">Membrane</keyword>
<evidence type="ECO:0000313" key="3">
    <source>
        <dbReference type="Proteomes" id="UP001144096"/>
    </source>
</evidence>
<name>A0A9X2SJA6_9PSEU</name>
<feature type="transmembrane region" description="Helical" evidence="1">
    <location>
        <begin position="305"/>
        <end position="324"/>
    </location>
</feature>
<dbReference type="RefSeq" id="WP_257918706.1">
    <property type="nucleotide sequence ID" value="NZ_JAMXQV010000002.1"/>
</dbReference>
<dbReference type="Gene3D" id="3.40.50.450">
    <property type="match status" value="1"/>
</dbReference>
<keyword evidence="1" id="KW-1133">Transmembrane helix</keyword>
<keyword evidence="1" id="KW-0812">Transmembrane</keyword>
<feature type="transmembrane region" description="Helical" evidence="1">
    <location>
        <begin position="271"/>
        <end position="293"/>
    </location>
</feature>
<accession>A0A9X2SJA6</accession>